<gene>
    <name evidence="4" type="primary">LOC113930469</name>
</gene>
<evidence type="ECO:0000256" key="1">
    <source>
        <dbReference type="SAM" id="MobiDB-lite"/>
    </source>
</evidence>
<feature type="region of interest" description="Disordered" evidence="1">
    <location>
        <begin position="109"/>
        <end position="138"/>
    </location>
</feature>
<dbReference type="AlphaFoldDB" id="A0A6P9F7A8"/>
<organism evidence="3 4">
    <name type="scientific">Zalophus californianus</name>
    <name type="common">California sealion</name>
    <dbReference type="NCBI Taxonomy" id="9704"/>
    <lineage>
        <taxon>Eukaryota</taxon>
        <taxon>Metazoa</taxon>
        <taxon>Chordata</taxon>
        <taxon>Craniata</taxon>
        <taxon>Vertebrata</taxon>
        <taxon>Euteleostomi</taxon>
        <taxon>Mammalia</taxon>
        <taxon>Eutheria</taxon>
        <taxon>Laurasiatheria</taxon>
        <taxon>Carnivora</taxon>
        <taxon>Caniformia</taxon>
        <taxon>Pinnipedia</taxon>
        <taxon>Otariidae</taxon>
        <taxon>Zalophus</taxon>
    </lineage>
</organism>
<feature type="region of interest" description="Disordered" evidence="1">
    <location>
        <begin position="211"/>
        <end position="230"/>
    </location>
</feature>
<dbReference type="GeneID" id="113930469"/>
<sequence>MDKVISKGILTSLMFYDKSDYILINDELIKHREVEHGCGVCHHGIQVSASIRECGRNKMSQNVQTQRESFSVPTCTIQVLGKITQMAVPFFLSKNCLYKDACVTRDKGGRINSRRGGPDRPTPLQTERNSKRRTGPVGAAWSRAPAWLLLSPRGARGSGLWAPGRSLRFLLPFALYAQLYRDLSYAIPGFLGAAVFLLFFRTWLLEGDAPPPPPRLPPRNSTLTSNESSSNVPSVVLDPLLLQKLQMKLVQKVWDRMLTGYDVHLSPNFEASLSFQLYMNMKVFLTQ</sequence>
<reference evidence="4" key="1">
    <citation type="submission" date="2025-08" db="UniProtKB">
        <authorList>
            <consortium name="RefSeq"/>
        </authorList>
    </citation>
    <scope>IDENTIFICATION</scope>
    <source>
        <tissue evidence="4">Blood</tissue>
    </source>
</reference>
<evidence type="ECO:0000313" key="3">
    <source>
        <dbReference type="Proteomes" id="UP000515165"/>
    </source>
</evidence>
<dbReference type="KEGG" id="zca:113930469"/>
<evidence type="ECO:0000313" key="4">
    <source>
        <dbReference type="RefSeq" id="XP_035581326.1"/>
    </source>
</evidence>
<feature type="compositionally biased region" description="Low complexity" evidence="1">
    <location>
        <begin position="218"/>
        <end position="230"/>
    </location>
</feature>
<feature type="transmembrane region" description="Helical" evidence="2">
    <location>
        <begin position="183"/>
        <end position="204"/>
    </location>
</feature>
<keyword evidence="3" id="KW-1185">Reference proteome</keyword>
<keyword evidence="2" id="KW-1133">Transmembrane helix</keyword>
<evidence type="ECO:0000256" key="2">
    <source>
        <dbReference type="SAM" id="Phobius"/>
    </source>
</evidence>
<keyword evidence="2" id="KW-0812">Transmembrane</keyword>
<keyword evidence="2" id="KW-0472">Membrane</keyword>
<name>A0A6P9F7A8_ZALCA</name>
<dbReference type="Proteomes" id="UP000515165">
    <property type="component" value="Chromosome X"/>
</dbReference>
<accession>A0A6P9F7A8</accession>
<proteinExistence type="predicted"/>
<dbReference type="RefSeq" id="XP_035581326.1">
    <property type="nucleotide sequence ID" value="XM_035725433.1"/>
</dbReference>
<protein>
    <submittedName>
        <fullName evidence="4">Uncharacterized protein LOC113930469</fullName>
    </submittedName>
</protein>